<organism evidence="1 2">
    <name type="scientific">Laceyella putida</name>
    <dbReference type="NCBI Taxonomy" id="110101"/>
    <lineage>
        <taxon>Bacteria</taxon>
        <taxon>Bacillati</taxon>
        <taxon>Bacillota</taxon>
        <taxon>Bacilli</taxon>
        <taxon>Bacillales</taxon>
        <taxon>Thermoactinomycetaceae</taxon>
        <taxon>Laceyella</taxon>
    </lineage>
</organism>
<evidence type="ECO:0000313" key="1">
    <source>
        <dbReference type="EMBL" id="MFC7440370.1"/>
    </source>
</evidence>
<reference evidence="2" key="1">
    <citation type="journal article" date="2019" name="Int. J. Syst. Evol. Microbiol.">
        <title>The Global Catalogue of Microorganisms (GCM) 10K type strain sequencing project: providing services to taxonomists for standard genome sequencing and annotation.</title>
        <authorList>
            <consortium name="The Broad Institute Genomics Platform"/>
            <consortium name="The Broad Institute Genome Sequencing Center for Infectious Disease"/>
            <person name="Wu L."/>
            <person name="Ma J."/>
        </authorList>
    </citation>
    <scope>NUCLEOTIDE SEQUENCE [LARGE SCALE GENOMIC DNA]</scope>
    <source>
        <strain evidence="2">CGMCC 1.12942</strain>
    </source>
</reference>
<dbReference type="EMBL" id="JBHTBW010000009">
    <property type="protein sequence ID" value="MFC7440370.1"/>
    <property type="molecule type" value="Genomic_DNA"/>
</dbReference>
<keyword evidence="2" id="KW-1185">Reference proteome</keyword>
<proteinExistence type="predicted"/>
<dbReference type="RefSeq" id="WP_379863614.1">
    <property type="nucleotide sequence ID" value="NZ_JBHTBW010000009.1"/>
</dbReference>
<comment type="caution">
    <text evidence="1">The sequence shown here is derived from an EMBL/GenBank/DDBJ whole genome shotgun (WGS) entry which is preliminary data.</text>
</comment>
<protein>
    <submittedName>
        <fullName evidence="1">Uncharacterized protein</fullName>
    </submittedName>
</protein>
<sequence length="236" mass="27844">MKRQRRHTHHHRVPVASTKLTVHIDTHAYERWIERISPCPHLQLLRVKLQQLLCLGRISLSPKGWGFIDQDILFGYKIIGNKLIIQTFLGRVSLVPALGNYKAVRRFISTQHDRLDLTISPHILKQQHLPLIPKERILFSGNRNRYVLEEYAFTLPNGRQSTLFLLETTKEYDETSIQLIDPTQPHRPKIYRSVLYLLFEQGYHEFVLEHVLHHKQDKFMAALNKRMDEGELKHIV</sequence>
<dbReference type="Proteomes" id="UP001596500">
    <property type="component" value="Unassembled WGS sequence"/>
</dbReference>
<gene>
    <name evidence="1" type="ORF">ACFQNG_04265</name>
</gene>
<accession>A0ABW2RHF1</accession>
<evidence type="ECO:0000313" key="2">
    <source>
        <dbReference type="Proteomes" id="UP001596500"/>
    </source>
</evidence>
<name>A0ABW2RHF1_9BACL</name>